<proteinExistence type="inferred from homology"/>
<sequence>MNRSILIGTILIVLGFFLNISAKATSIHANSKRIVIKVKKGKSLPQFSGVQKIKHFFGENYVAYTNGDESLIDLYLDHENVKRAYFDTYADSEKLPRPTDVEKVAPQFNKSRATLFNDPKISRLWAFDSASEYGMGVTRAYEEFGFSTGAPVIVAVVDTGVDYNHEDLKDVMWINEDEIPGNGIDDDGNGYIDDIHGINTLERDSSGEATSDIMDKHSHGTHVSGTIAAKQNNGKGIAGVASNVRIMGLRTVPSRGDETDVDVAESFLYAARNGARIINCSFGKSHNEGGDLVKETIDHIAKVYNVLVVTSAGNSSKDIDRYLTYPASFDSEGMIVIASSTKYGRFSYFSNYGVQNVDLSSPGSSIYSTTPGNRYGNMSGTSMAAPNASGVAAEVLSRNPSLTAVELKKLLMDNVVKNSSMDGDILTGGIINLNSVLQAL</sequence>
<dbReference type="PANTHER" id="PTHR43399:SF4">
    <property type="entry name" value="CELL WALL-ASSOCIATED PROTEASE"/>
    <property type="match status" value="1"/>
</dbReference>
<dbReference type="PROSITE" id="PS51892">
    <property type="entry name" value="SUBTILASE"/>
    <property type="match status" value="1"/>
</dbReference>
<dbReference type="InterPro" id="IPR022398">
    <property type="entry name" value="Peptidase_S8_His-AS"/>
</dbReference>
<evidence type="ECO:0000256" key="6">
    <source>
        <dbReference type="RuleBase" id="RU003355"/>
    </source>
</evidence>
<evidence type="ECO:0000256" key="3">
    <source>
        <dbReference type="ARBA" id="ARBA00022801"/>
    </source>
</evidence>
<comment type="similarity">
    <text evidence="1 5 6">Belongs to the peptidase S8 family.</text>
</comment>
<keyword evidence="2 5" id="KW-0645">Protease</keyword>
<organism evidence="8 9">
    <name type="scientific">Halobacteriovorax vibrionivorans</name>
    <dbReference type="NCBI Taxonomy" id="2152716"/>
    <lineage>
        <taxon>Bacteria</taxon>
        <taxon>Pseudomonadati</taxon>
        <taxon>Bdellovibrionota</taxon>
        <taxon>Bacteriovoracia</taxon>
        <taxon>Bacteriovoracales</taxon>
        <taxon>Halobacteriovoraceae</taxon>
        <taxon>Halobacteriovorax</taxon>
    </lineage>
</organism>
<evidence type="ECO:0000313" key="8">
    <source>
        <dbReference type="EMBL" id="RZF21073.1"/>
    </source>
</evidence>
<keyword evidence="9" id="KW-1185">Reference proteome</keyword>
<dbReference type="InterPro" id="IPR000209">
    <property type="entry name" value="Peptidase_S8/S53_dom"/>
</dbReference>
<dbReference type="InterPro" id="IPR034204">
    <property type="entry name" value="PfSUB1-like_cat_dom"/>
</dbReference>
<comment type="caution">
    <text evidence="8">The sequence shown here is derived from an EMBL/GenBank/DDBJ whole genome shotgun (WGS) entry which is preliminary data.</text>
</comment>
<dbReference type="Proteomes" id="UP000443582">
    <property type="component" value="Unassembled WGS sequence"/>
</dbReference>
<dbReference type="PRINTS" id="PR00723">
    <property type="entry name" value="SUBTILISIN"/>
</dbReference>
<evidence type="ECO:0000256" key="4">
    <source>
        <dbReference type="ARBA" id="ARBA00022825"/>
    </source>
</evidence>
<feature type="active site" description="Charge relay system" evidence="5">
    <location>
        <position position="158"/>
    </location>
</feature>
<dbReference type="InterPro" id="IPR023828">
    <property type="entry name" value="Peptidase_S8_Ser-AS"/>
</dbReference>
<dbReference type="InterPro" id="IPR051048">
    <property type="entry name" value="Peptidase_S8/S53_subtilisin"/>
</dbReference>
<dbReference type="CDD" id="cd07473">
    <property type="entry name" value="Peptidases_S8_Subtilisin_like"/>
    <property type="match status" value="1"/>
</dbReference>
<evidence type="ECO:0000256" key="5">
    <source>
        <dbReference type="PROSITE-ProRule" id="PRU01240"/>
    </source>
</evidence>
<dbReference type="InterPro" id="IPR015500">
    <property type="entry name" value="Peptidase_S8_subtilisin-rel"/>
</dbReference>
<dbReference type="EMBL" id="QDKL01000003">
    <property type="protein sequence ID" value="RZF21073.1"/>
    <property type="molecule type" value="Genomic_DNA"/>
</dbReference>
<dbReference type="Pfam" id="PF00082">
    <property type="entry name" value="Peptidase_S8"/>
    <property type="match status" value="1"/>
</dbReference>
<gene>
    <name evidence="8" type="ORF">DAY19_13925</name>
</gene>
<evidence type="ECO:0000256" key="1">
    <source>
        <dbReference type="ARBA" id="ARBA00011073"/>
    </source>
</evidence>
<dbReference type="RefSeq" id="WP_115363516.1">
    <property type="nucleotide sequence ID" value="NZ_QDKL01000003.1"/>
</dbReference>
<dbReference type="InterPro" id="IPR036852">
    <property type="entry name" value="Peptidase_S8/S53_dom_sf"/>
</dbReference>
<feature type="domain" description="Peptidase S8/S53" evidence="7">
    <location>
        <begin position="151"/>
        <end position="416"/>
    </location>
</feature>
<feature type="active site" description="Charge relay system" evidence="5">
    <location>
        <position position="219"/>
    </location>
</feature>
<dbReference type="PROSITE" id="PS00138">
    <property type="entry name" value="SUBTILASE_SER"/>
    <property type="match status" value="1"/>
</dbReference>
<feature type="active site" description="Charge relay system" evidence="5">
    <location>
        <position position="382"/>
    </location>
</feature>
<reference evidence="9" key="1">
    <citation type="journal article" date="2019" name="Int. J. Syst. Evol. Microbiol.">
        <title>Halobacteriovorax valvorus sp. nov., a novel prokaryotic predator isolated from coastal seawater of China.</title>
        <authorList>
            <person name="Chen M.-X."/>
        </authorList>
    </citation>
    <scope>NUCLEOTIDE SEQUENCE [LARGE SCALE GENOMIC DNA]</scope>
    <source>
        <strain evidence="9">BL9</strain>
    </source>
</reference>
<dbReference type="Gene3D" id="3.40.50.200">
    <property type="entry name" value="Peptidase S8/S53 domain"/>
    <property type="match status" value="1"/>
</dbReference>
<dbReference type="PANTHER" id="PTHR43399">
    <property type="entry name" value="SUBTILISIN-RELATED"/>
    <property type="match status" value="1"/>
</dbReference>
<keyword evidence="4 5" id="KW-0720">Serine protease</keyword>
<accession>A0ABY0IDN5</accession>
<dbReference type="PROSITE" id="PS00137">
    <property type="entry name" value="SUBTILASE_HIS"/>
    <property type="match status" value="1"/>
</dbReference>
<protein>
    <recommendedName>
        <fullName evidence="7">Peptidase S8/S53 domain-containing protein</fullName>
    </recommendedName>
</protein>
<dbReference type="PROSITE" id="PS00136">
    <property type="entry name" value="SUBTILASE_ASP"/>
    <property type="match status" value="1"/>
</dbReference>
<keyword evidence="3 5" id="KW-0378">Hydrolase</keyword>
<evidence type="ECO:0000313" key="9">
    <source>
        <dbReference type="Proteomes" id="UP000443582"/>
    </source>
</evidence>
<evidence type="ECO:0000256" key="2">
    <source>
        <dbReference type="ARBA" id="ARBA00022670"/>
    </source>
</evidence>
<dbReference type="InterPro" id="IPR023827">
    <property type="entry name" value="Peptidase_S8_Asp-AS"/>
</dbReference>
<dbReference type="SUPFAM" id="SSF52743">
    <property type="entry name" value="Subtilisin-like"/>
    <property type="match status" value="1"/>
</dbReference>
<name>A0ABY0IDN5_9BACT</name>
<evidence type="ECO:0000259" key="7">
    <source>
        <dbReference type="Pfam" id="PF00082"/>
    </source>
</evidence>